<feature type="non-terminal residue" evidence="1">
    <location>
        <position position="40"/>
    </location>
</feature>
<name>X1E5W7_9ZZZZ</name>
<proteinExistence type="predicted"/>
<comment type="caution">
    <text evidence="1">The sequence shown here is derived from an EMBL/GenBank/DDBJ whole genome shotgun (WGS) entry which is preliminary data.</text>
</comment>
<organism evidence="1">
    <name type="scientific">marine sediment metagenome</name>
    <dbReference type="NCBI Taxonomy" id="412755"/>
    <lineage>
        <taxon>unclassified sequences</taxon>
        <taxon>metagenomes</taxon>
        <taxon>ecological metagenomes</taxon>
    </lineage>
</organism>
<dbReference type="AlphaFoldDB" id="X1E5W7"/>
<accession>X1E5W7</accession>
<evidence type="ECO:0000313" key="1">
    <source>
        <dbReference type="EMBL" id="GAH12574.1"/>
    </source>
</evidence>
<dbReference type="EMBL" id="BART01036597">
    <property type="protein sequence ID" value="GAH12574.1"/>
    <property type="molecule type" value="Genomic_DNA"/>
</dbReference>
<protein>
    <submittedName>
        <fullName evidence="1">Uncharacterized protein</fullName>
    </submittedName>
</protein>
<gene>
    <name evidence="1" type="ORF">S01H4_61641</name>
</gene>
<reference evidence="1" key="1">
    <citation type="journal article" date="2014" name="Front. Microbiol.">
        <title>High frequency of phylogenetically diverse reductive dehalogenase-homologous genes in deep subseafloor sedimentary metagenomes.</title>
        <authorList>
            <person name="Kawai M."/>
            <person name="Futagami T."/>
            <person name="Toyoda A."/>
            <person name="Takaki Y."/>
            <person name="Nishi S."/>
            <person name="Hori S."/>
            <person name="Arai W."/>
            <person name="Tsubouchi T."/>
            <person name="Morono Y."/>
            <person name="Uchiyama I."/>
            <person name="Ito T."/>
            <person name="Fujiyama A."/>
            <person name="Inagaki F."/>
            <person name="Takami H."/>
        </authorList>
    </citation>
    <scope>NUCLEOTIDE SEQUENCE</scope>
    <source>
        <strain evidence="1">Expedition CK06-06</strain>
    </source>
</reference>
<sequence>MELKFPMEKNLKNHVIKLSKDIGERNYIYYDSLNKAADYI</sequence>